<sequence length="357" mass="39953">MLSLDNNNLVPKLIRKSEEITNLRVTLVFLSDSNRRKIEPNRCRFQDLQCDCFASVQSGGIAIIALYNHLLLFVSNTTESLNIFNAKYMCWNHASNIRIEMPLSPTNHNISTDTTESVNPGTSAHVTSTCCTPPPSYHNINLPLGHPSTLPSDRGAPPSYEEAIDPNAPPPSYDSLFGRMREAHKVSKGVFDFLKNIIVLLVGTIGCTIILGVTIVVPICMMIIGALYLYDCPQGEYIPVYLLVGGGFGVFKQLLHLSARVRQRQEERDEERIRQSPTQTLINCFMLGWFIIGSMWVYKEYEPNYDPSLGKYCNKTLYLFAFWLITSVYICLGVITAGLCSISVASIAFQRPPPDLM</sequence>
<gene>
    <name evidence="2" type="ORF">HZH66_014387</name>
</gene>
<organism evidence="2 3">
    <name type="scientific">Vespula vulgaris</name>
    <name type="common">Yellow jacket</name>
    <name type="synonym">Wasp</name>
    <dbReference type="NCBI Taxonomy" id="7454"/>
    <lineage>
        <taxon>Eukaryota</taxon>
        <taxon>Metazoa</taxon>
        <taxon>Ecdysozoa</taxon>
        <taxon>Arthropoda</taxon>
        <taxon>Hexapoda</taxon>
        <taxon>Insecta</taxon>
        <taxon>Pterygota</taxon>
        <taxon>Neoptera</taxon>
        <taxon>Endopterygota</taxon>
        <taxon>Hymenoptera</taxon>
        <taxon>Apocrita</taxon>
        <taxon>Aculeata</taxon>
        <taxon>Vespoidea</taxon>
        <taxon>Vespidae</taxon>
        <taxon>Vespinae</taxon>
        <taxon>Vespula</taxon>
    </lineage>
</organism>
<keyword evidence="1" id="KW-1133">Transmembrane helix</keyword>
<keyword evidence="3" id="KW-1185">Reference proteome</keyword>
<evidence type="ECO:0000313" key="3">
    <source>
        <dbReference type="Proteomes" id="UP000614350"/>
    </source>
</evidence>
<keyword evidence="1" id="KW-0812">Transmembrane</keyword>
<feature type="transmembrane region" description="Helical" evidence="1">
    <location>
        <begin position="318"/>
        <end position="349"/>
    </location>
</feature>
<evidence type="ECO:0000313" key="2">
    <source>
        <dbReference type="EMBL" id="KAF7380032.1"/>
    </source>
</evidence>
<dbReference type="AlphaFoldDB" id="A0A834J1L7"/>
<accession>A0A834J1L7</accession>
<keyword evidence="1" id="KW-0472">Membrane</keyword>
<reference evidence="2" key="1">
    <citation type="journal article" date="2020" name="G3 (Bethesda)">
        <title>High-Quality Assemblies for Three Invasive Social Wasps from the &lt;i&gt;Vespula&lt;/i&gt; Genus.</title>
        <authorList>
            <person name="Harrop T.W.R."/>
            <person name="Guhlin J."/>
            <person name="McLaughlin G.M."/>
            <person name="Permina E."/>
            <person name="Stockwell P."/>
            <person name="Gilligan J."/>
            <person name="Le Lec M.F."/>
            <person name="Gruber M.A.M."/>
            <person name="Quinn O."/>
            <person name="Lovegrove M."/>
            <person name="Duncan E.J."/>
            <person name="Remnant E.J."/>
            <person name="Van Eeckhoven J."/>
            <person name="Graham B."/>
            <person name="Knapp R.A."/>
            <person name="Langford K.W."/>
            <person name="Kronenberg Z."/>
            <person name="Press M.O."/>
            <person name="Eacker S.M."/>
            <person name="Wilson-Rankin E.E."/>
            <person name="Purcell J."/>
            <person name="Lester P.J."/>
            <person name="Dearden P.K."/>
        </authorList>
    </citation>
    <scope>NUCLEOTIDE SEQUENCE</scope>
    <source>
        <strain evidence="2">Marl-1</strain>
    </source>
</reference>
<comment type="caution">
    <text evidence="2">The sequence shown here is derived from an EMBL/GenBank/DDBJ whole genome shotgun (WGS) entry which is preliminary data.</text>
</comment>
<dbReference type="PANTHER" id="PTHR33444:SF2">
    <property type="entry name" value="MARVEL DOMAIN-CONTAINING PROTEIN"/>
    <property type="match status" value="1"/>
</dbReference>
<dbReference type="InterPro" id="IPR040350">
    <property type="entry name" value="TMEM272"/>
</dbReference>
<dbReference type="EMBL" id="JACSEA010000022">
    <property type="protein sequence ID" value="KAF7380032.1"/>
    <property type="molecule type" value="Genomic_DNA"/>
</dbReference>
<feature type="transmembrane region" description="Helical" evidence="1">
    <location>
        <begin position="280"/>
        <end position="298"/>
    </location>
</feature>
<proteinExistence type="predicted"/>
<protein>
    <submittedName>
        <fullName evidence="2">Uncharacterized protein</fullName>
    </submittedName>
</protein>
<dbReference type="Proteomes" id="UP000614350">
    <property type="component" value="Unassembled WGS sequence"/>
</dbReference>
<feature type="transmembrane region" description="Helical" evidence="1">
    <location>
        <begin position="240"/>
        <end position="259"/>
    </location>
</feature>
<dbReference type="PANTHER" id="PTHR33444">
    <property type="entry name" value="SI:DKEY-19B23.12-RELATED"/>
    <property type="match status" value="1"/>
</dbReference>
<name>A0A834J1L7_VESVU</name>
<feature type="transmembrane region" description="Helical" evidence="1">
    <location>
        <begin position="197"/>
        <end position="228"/>
    </location>
</feature>
<evidence type="ECO:0000256" key="1">
    <source>
        <dbReference type="SAM" id="Phobius"/>
    </source>
</evidence>